<keyword evidence="5" id="KW-0547">Nucleotide-binding</keyword>
<protein>
    <recommendedName>
        <fullName evidence="2">glutamate--cysteine ligase</fullName>
        <ecNumber evidence="2">6.3.2.2</ecNumber>
    </recommendedName>
</protein>
<comment type="catalytic activity">
    <reaction evidence="7">
        <text>L-cysteine + L-glutamate + ATP = gamma-L-glutamyl-L-cysteine + ADP + phosphate + H(+)</text>
        <dbReference type="Rhea" id="RHEA:13285"/>
        <dbReference type="ChEBI" id="CHEBI:15378"/>
        <dbReference type="ChEBI" id="CHEBI:29985"/>
        <dbReference type="ChEBI" id="CHEBI:30616"/>
        <dbReference type="ChEBI" id="CHEBI:35235"/>
        <dbReference type="ChEBI" id="CHEBI:43474"/>
        <dbReference type="ChEBI" id="CHEBI:58173"/>
        <dbReference type="ChEBI" id="CHEBI:456216"/>
        <dbReference type="EC" id="6.3.2.2"/>
    </reaction>
</comment>
<reference evidence="9" key="1">
    <citation type="submission" date="2018-05" db="EMBL/GenBank/DDBJ databases">
        <authorList>
            <person name="Lanie J.A."/>
            <person name="Ng W.-L."/>
            <person name="Kazmierczak K.M."/>
            <person name="Andrzejewski T.M."/>
            <person name="Davidsen T.M."/>
            <person name="Wayne K.J."/>
            <person name="Tettelin H."/>
            <person name="Glass J.I."/>
            <person name="Rusch D."/>
            <person name="Podicherti R."/>
            <person name="Tsui H.-C.T."/>
            <person name="Winkler M.E."/>
        </authorList>
    </citation>
    <scope>NUCLEOTIDE SEQUENCE</scope>
</reference>
<evidence type="ECO:0000256" key="7">
    <source>
        <dbReference type="ARBA" id="ARBA00048819"/>
    </source>
</evidence>
<dbReference type="Gene3D" id="3.30.590.20">
    <property type="match status" value="1"/>
</dbReference>
<dbReference type="InterPro" id="IPR006334">
    <property type="entry name" value="Glut_cys_ligase"/>
</dbReference>
<dbReference type="PANTHER" id="PTHR38761">
    <property type="entry name" value="GLUTAMATE--CYSTEINE LIGASE"/>
    <property type="match status" value="1"/>
</dbReference>
<comment type="pathway">
    <text evidence="1">Sulfur metabolism; glutathione biosynthesis; glutathione from L-cysteine and L-glutamate: step 1/2.</text>
</comment>
<dbReference type="GO" id="GO:0005524">
    <property type="term" value="F:ATP binding"/>
    <property type="evidence" value="ECO:0007669"/>
    <property type="project" value="UniProtKB-KW"/>
</dbReference>
<dbReference type="EMBL" id="UINC01209955">
    <property type="protein sequence ID" value="SVE33201.1"/>
    <property type="molecule type" value="Genomic_DNA"/>
</dbReference>
<keyword evidence="3" id="KW-0436">Ligase</keyword>
<dbReference type="GO" id="GO:0046872">
    <property type="term" value="F:metal ion binding"/>
    <property type="evidence" value="ECO:0007669"/>
    <property type="project" value="TreeGrafter"/>
</dbReference>
<keyword evidence="4" id="KW-0317">Glutathione biosynthesis</keyword>
<dbReference type="InterPro" id="IPR007370">
    <property type="entry name" value="Glu_cys_ligase"/>
</dbReference>
<name>A0A383CM69_9ZZZZ</name>
<evidence type="ECO:0000256" key="1">
    <source>
        <dbReference type="ARBA" id="ARBA00005006"/>
    </source>
</evidence>
<dbReference type="AlphaFoldDB" id="A0A383CM69"/>
<proteinExistence type="predicted"/>
<evidence type="ECO:0000256" key="2">
    <source>
        <dbReference type="ARBA" id="ARBA00012220"/>
    </source>
</evidence>
<evidence type="ECO:0000256" key="5">
    <source>
        <dbReference type="ARBA" id="ARBA00022741"/>
    </source>
</evidence>
<gene>
    <name evidence="9" type="ORF">METZ01_LOCUS486055</name>
</gene>
<evidence type="ECO:0000256" key="6">
    <source>
        <dbReference type="ARBA" id="ARBA00022840"/>
    </source>
</evidence>
<accession>A0A383CM69</accession>
<feature type="domain" description="Glutamate--cysteine ligase" evidence="8">
    <location>
        <begin position="10"/>
        <end position="71"/>
    </location>
</feature>
<evidence type="ECO:0000259" key="8">
    <source>
        <dbReference type="Pfam" id="PF04262"/>
    </source>
</evidence>
<evidence type="ECO:0000313" key="9">
    <source>
        <dbReference type="EMBL" id="SVE33201.1"/>
    </source>
</evidence>
<dbReference type="EC" id="6.3.2.2" evidence="2"/>
<dbReference type="InterPro" id="IPR014746">
    <property type="entry name" value="Gln_synth/guanido_kin_cat_dom"/>
</dbReference>
<keyword evidence="6" id="KW-0067">ATP-binding</keyword>
<dbReference type="GO" id="GO:0004357">
    <property type="term" value="F:glutamate-cysteine ligase activity"/>
    <property type="evidence" value="ECO:0007669"/>
    <property type="project" value="UniProtKB-EC"/>
</dbReference>
<sequence length="72" mass="7973">MEKSLFSEIKDLLSYGKVGFEKESLRVINSSIAQSPHPGSLGSSLCNQYITTDFSEAQLELVTPPLQDKKKL</sequence>
<organism evidence="9">
    <name type="scientific">marine metagenome</name>
    <dbReference type="NCBI Taxonomy" id="408172"/>
    <lineage>
        <taxon>unclassified sequences</taxon>
        <taxon>metagenomes</taxon>
        <taxon>ecological metagenomes</taxon>
    </lineage>
</organism>
<dbReference type="GO" id="GO:0006750">
    <property type="term" value="P:glutathione biosynthetic process"/>
    <property type="evidence" value="ECO:0007669"/>
    <property type="project" value="UniProtKB-KW"/>
</dbReference>
<dbReference type="Pfam" id="PF04262">
    <property type="entry name" value="Glu_cys_ligase"/>
    <property type="match status" value="1"/>
</dbReference>
<dbReference type="PANTHER" id="PTHR38761:SF1">
    <property type="entry name" value="GLUTAMATE--CYSTEINE LIGASE"/>
    <property type="match status" value="1"/>
</dbReference>
<evidence type="ECO:0000256" key="4">
    <source>
        <dbReference type="ARBA" id="ARBA00022684"/>
    </source>
</evidence>
<dbReference type="SUPFAM" id="SSF55931">
    <property type="entry name" value="Glutamine synthetase/guanido kinase"/>
    <property type="match status" value="1"/>
</dbReference>
<evidence type="ECO:0000256" key="3">
    <source>
        <dbReference type="ARBA" id="ARBA00022598"/>
    </source>
</evidence>
<dbReference type="GO" id="GO:0005829">
    <property type="term" value="C:cytosol"/>
    <property type="evidence" value="ECO:0007669"/>
    <property type="project" value="TreeGrafter"/>
</dbReference>